<name>A0A803KTI2_CHEQI</name>
<feature type="chain" id="PRO_5031417805" evidence="1">
    <location>
        <begin position="21"/>
        <end position="66"/>
    </location>
</feature>
<dbReference type="PANTHER" id="PTHR37245">
    <property type="entry name" value="PAMP-INDUCED SECRETED PEPTIDE 1"/>
    <property type="match status" value="1"/>
</dbReference>
<dbReference type="InterPro" id="IPR040273">
    <property type="entry name" value="PIP1"/>
</dbReference>
<evidence type="ECO:0000256" key="1">
    <source>
        <dbReference type="SAM" id="SignalP"/>
    </source>
</evidence>
<proteinExistence type="predicted"/>
<reference evidence="2" key="1">
    <citation type="journal article" date="2017" name="Nature">
        <title>The genome of Chenopodium quinoa.</title>
        <authorList>
            <person name="Jarvis D.E."/>
            <person name="Ho Y.S."/>
            <person name="Lightfoot D.J."/>
            <person name="Schmoeckel S.M."/>
            <person name="Li B."/>
            <person name="Borm T.J.A."/>
            <person name="Ohyanagi H."/>
            <person name="Mineta K."/>
            <person name="Michell C.T."/>
            <person name="Saber N."/>
            <person name="Kharbatia N.M."/>
            <person name="Rupper R.R."/>
            <person name="Sharp A.R."/>
            <person name="Dally N."/>
            <person name="Boughton B.A."/>
            <person name="Woo Y.H."/>
            <person name="Gao G."/>
            <person name="Schijlen E.G.W.M."/>
            <person name="Guo X."/>
            <person name="Momin A.A."/>
            <person name="Negrao S."/>
            <person name="Al-Babili S."/>
            <person name="Gehring C."/>
            <person name="Roessner U."/>
            <person name="Jung C."/>
            <person name="Murphy K."/>
            <person name="Arold S.T."/>
            <person name="Gojobori T."/>
            <person name="van der Linden C.G."/>
            <person name="van Loo E.N."/>
            <person name="Jellen E.N."/>
            <person name="Maughan P.J."/>
            <person name="Tester M."/>
        </authorList>
    </citation>
    <scope>NUCLEOTIDE SEQUENCE [LARGE SCALE GENOMIC DNA]</scope>
    <source>
        <strain evidence="2">cv. PI 614886</strain>
    </source>
</reference>
<dbReference type="Gramene" id="AUR62002340-RA">
    <property type="protein sequence ID" value="AUR62002340-RA:cds"/>
    <property type="gene ID" value="AUR62002340"/>
</dbReference>
<accession>A0A803KTI2</accession>
<dbReference type="AlphaFoldDB" id="A0A803KTI2"/>
<dbReference type="OMA" id="NANHLEP"/>
<keyword evidence="3" id="KW-1185">Reference proteome</keyword>
<reference evidence="2" key="2">
    <citation type="submission" date="2021-03" db="UniProtKB">
        <authorList>
            <consortium name="EnsemblPlants"/>
        </authorList>
    </citation>
    <scope>IDENTIFICATION</scope>
</reference>
<dbReference type="PANTHER" id="PTHR37245:SF4">
    <property type="entry name" value="PAMP-INDUCED SECRETED PEPTIDE 1"/>
    <property type="match status" value="1"/>
</dbReference>
<dbReference type="EnsemblPlants" id="AUR62002340-RA">
    <property type="protein sequence ID" value="AUR62002340-RA:cds"/>
    <property type="gene ID" value="AUR62002340"/>
</dbReference>
<evidence type="ECO:0000313" key="3">
    <source>
        <dbReference type="Proteomes" id="UP000596660"/>
    </source>
</evidence>
<dbReference type="SMR" id="A0A803KTI2"/>
<feature type="signal peptide" evidence="1">
    <location>
        <begin position="1"/>
        <end position="20"/>
    </location>
</feature>
<evidence type="ECO:0000313" key="2">
    <source>
        <dbReference type="EnsemblPlants" id="AUR62002340-RA:cds"/>
    </source>
</evidence>
<dbReference type="Proteomes" id="UP000596660">
    <property type="component" value="Unplaced"/>
</dbReference>
<organism evidence="2 3">
    <name type="scientific">Chenopodium quinoa</name>
    <name type="common">Quinoa</name>
    <dbReference type="NCBI Taxonomy" id="63459"/>
    <lineage>
        <taxon>Eukaryota</taxon>
        <taxon>Viridiplantae</taxon>
        <taxon>Streptophyta</taxon>
        <taxon>Embryophyta</taxon>
        <taxon>Tracheophyta</taxon>
        <taxon>Spermatophyta</taxon>
        <taxon>Magnoliopsida</taxon>
        <taxon>eudicotyledons</taxon>
        <taxon>Gunneridae</taxon>
        <taxon>Pentapetalae</taxon>
        <taxon>Caryophyllales</taxon>
        <taxon>Chenopodiaceae</taxon>
        <taxon>Chenopodioideae</taxon>
        <taxon>Atripliceae</taxon>
        <taxon>Chenopodium</taxon>
    </lineage>
</organism>
<sequence length="66" mass="7044">MFITMAVFLVLSMLCSVGEARPIMDDYGSNNGVSVYHSTVYESAKSKLAFWLQKLASGPSDGGAGH</sequence>
<dbReference type="GO" id="GO:0006952">
    <property type="term" value="P:defense response"/>
    <property type="evidence" value="ECO:0007669"/>
    <property type="project" value="InterPro"/>
</dbReference>
<protein>
    <submittedName>
        <fullName evidence="2">Uncharacterized protein</fullName>
    </submittedName>
</protein>
<keyword evidence="1" id="KW-0732">Signal</keyword>